<name>A0A1F4V5E2_UNCKA</name>
<dbReference type="AlphaFoldDB" id="A0A1F4V5E2"/>
<evidence type="ECO:0000313" key="2">
    <source>
        <dbReference type="Proteomes" id="UP000178771"/>
    </source>
</evidence>
<comment type="caution">
    <text evidence="1">The sequence shown here is derived from an EMBL/GenBank/DDBJ whole genome shotgun (WGS) entry which is preliminary data.</text>
</comment>
<reference evidence="1 2" key="1">
    <citation type="journal article" date="2016" name="Nat. Commun.">
        <title>Thousands of microbial genomes shed light on interconnected biogeochemical processes in an aquifer system.</title>
        <authorList>
            <person name="Anantharaman K."/>
            <person name="Brown C.T."/>
            <person name="Hug L.A."/>
            <person name="Sharon I."/>
            <person name="Castelle C.J."/>
            <person name="Probst A.J."/>
            <person name="Thomas B.C."/>
            <person name="Singh A."/>
            <person name="Wilkins M.J."/>
            <person name="Karaoz U."/>
            <person name="Brodie E.L."/>
            <person name="Williams K.H."/>
            <person name="Hubbard S.S."/>
            <person name="Banfield J.F."/>
        </authorList>
    </citation>
    <scope>NUCLEOTIDE SEQUENCE [LARGE SCALE GENOMIC DNA]</scope>
</reference>
<protein>
    <submittedName>
        <fullName evidence="1">Uncharacterized protein</fullName>
    </submittedName>
</protein>
<dbReference type="EMBL" id="MEVH01000001">
    <property type="protein sequence ID" value="OGC52402.1"/>
    <property type="molecule type" value="Genomic_DNA"/>
</dbReference>
<sequence length="270" mass="31103">MVIYMGWDVKPGIDILLWEIYLDYKMSNINYFELEPGYPSIPAYFSPIDLEQPYPYTVVKVEGEEDDVIWRIPIPSDIYDRLDELPVTMQELLRFDPLDVGVIDFVRRFPSAFKNFCSSIDGIPNFVPELSWEFLNYKFTQAAVLLGIGMENLTDGKRINISSTIKKMRMAKKIVRVSTRSGFNDPKDFAVVFQGALNKAKQSGSLFAMYWRIISTESTEDGQISAVLQRDAWFANERIFVLTEEYIKSRGADTTSLEMIEYIGGTFGYW</sequence>
<proteinExistence type="predicted"/>
<dbReference type="STRING" id="1802624.A2982_00940"/>
<accession>A0A1F4V5E2</accession>
<evidence type="ECO:0000313" key="1">
    <source>
        <dbReference type="EMBL" id="OGC52402.1"/>
    </source>
</evidence>
<dbReference type="Proteomes" id="UP000178771">
    <property type="component" value="Unassembled WGS sequence"/>
</dbReference>
<organism evidence="1 2">
    <name type="scientific">candidate division WWE3 bacterium RIFCSPLOWO2_01_FULL_39_13</name>
    <dbReference type="NCBI Taxonomy" id="1802624"/>
    <lineage>
        <taxon>Bacteria</taxon>
        <taxon>Katanobacteria</taxon>
    </lineage>
</organism>
<gene>
    <name evidence="1" type="ORF">A2982_00940</name>
</gene>